<evidence type="ECO:0000256" key="2">
    <source>
        <dbReference type="SAM" id="SignalP"/>
    </source>
</evidence>
<keyword evidence="1" id="KW-0812">Transmembrane</keyword>
<evidence type="ECO:0000256" key="1">
    <source>
        <dbReference type="SAM" id="Phobius"/>
    </source>
</evidence>
<dbReference type="EMBL" id="JABFDY010000027">
    <property type="protein sequence ID" value="KAF7687764.1"/>
    <property type="molecule type" value="Genomic_DNA"/>
</dbReference>
<dbReference type="InterPro" id="IPR013783">
    <property type="entry name" value="Ig-like_fold"/>
</dbReference>
<accession>A0A8T0A7T5</accession>
<keyword evidence="1" id="KW-0472">Membrane</keyword>
<dbReference type="Gene3D" id="2.60.40.10">
    <property type="entry name" value="Immunoglobulins"/>
    <property type="match status" value="1"/>
</dbReference>
<keyword evidence="4" id="KW-1185">Reference proteome</keyword>
<reference evidence="3" key="1">
    <citation type="submission" date="2020-08" db="EMBL/GenBank/DDBJ databases">
        <title>Chromosome-level assembly of Southern catfish (Silurus meridionalis) provides insights into visual adaptation to the nocturnal and benthic lifestyles.</title>
        <authorList>
            <person name="Zhang Y."/>
            <person name="Wang D."/>
            <person name="Peng Z."/>
        </authorList>
    </citation>
    <scope>NUCLEOTIDE SEQUENCE</scope>
    <source>
        <strain evidence="3">SWU-2019-XX</strain>
        <tissue evidence="3">Muscle</tissue>
    </source>
</reference>
<dbReference type="InterPro" id="IPR036116">
    <property type="entry name" value="FN3_sf"/>
</dbReference>
<dbReference type="Proteomes" id="UP000606274">
    <property type="component" value="Unassembled WGS sequence"/>
</dbReference>
<sequence length="198" mass="22437">MILTVRVCVCVCVCVLQVYSVAVDDPHCKRVTVEGLCESQRYTLRLAACTRAGCGTESVYTFKTRPKYYMQVVKVVTPLLLLIGCCCFLWSYRNTVKGIVVDVLIFPRHHNMKMMELDDDVYKVSKEIGALEVEECESCDVEIMEQEIHMRSFFSLHSNPEEFITVTNLTYLLLSNTPEHTEHCGSSSSGYMIPTSPP</sequence>
<evidence type="ECO:0000313" key="4">
    <source>
        <dbReference type="Proteomes" id="UP000606274"/>
    </source>
</evidence>
<proteinExistence type="predicted"/>
<feature type="transmembrane region" description="Helical" evidence="1">
    <location>
        <begin position="68"/>
        <end position="90"/>
    </location>
</feature>
<keyword evidence="1" id="KW-1133">Transmembrane helix</keyword>
<evidence type="ECO:0000313" key="3">
    <source>
        <dbReference type="EMBL" id="KAF7687764.1"/>
    </source>
</evidence>
<feature type="signal peptide" evidence="2">
    <location>
        <begin position="1"/>
        <end position="22"/>
    </location>
</feature>
<evidence type="ECO:0008006" key="5">
    <source>
        <dbReference type="Google" id="ProtNLM"/>
    </source>
</evidence>
<protein>
    <recommendedName>
        <fullName evidence="5">Fibronectin type-III domain-containing protein</fullName>
    </recommendedName>
</protein>
<dbReference type="AlphaFoldDB" id="A0A8T0A7T5"/>
<organism evidence="3 4">
    <name type="scientific">Silurus meridionalis</name>
    <name type="common">Southern catfish</name>
    <name type="synonym">Silurus soldatovi meridionalis</name>
    <dbReference type="NCBI Taxonomy" id="175797"/>
    <lineage>
        <taxon>Eukaryota</taxon>
        <taxon>Metazoa</taxon>
        <taxon>Chordata</taxon>
        <taxon>Craniata</taxon>
        <taxon>Vertebrata</taxon>
        <taxon>Euteleostomi</taxon>
        <taxon>Actinopterygii</taxon>
        <taxon>Neopterygii</taxon>
        <taxon>Teleostei</taxon>
        <taxon>Ostariophysi</taxon>
        <taxon>Siluriformes</taxon>
        <taxon>Siluridae</taxon>
        <taxon>Silurus</taxon>
    </lineage>
</organism>
<feature type="chain" id="PRO_5035796979" description="Fibronectin type-III domain-containing protein" evidence="2">
    <location>
        <begin position="23"/>
        <end position="198"/>
    </location>
</feature>
<comment type="caution">
    <text evidence="3">The sequence shown here is derived from an EMBL/GenBank/DDBJ whole genome shotgun (WGS) entry which is preliminary data.</text>
</comment>
<gene>
    <name evidence="3" type="ORF">HF521_014992</name>
</gene>
<keyword evidence="2" id="KW-0732">Signal</keyword>
<dbReference type="SUPFAM" id="SSF49265">
    <property type="entry name" value="Fibronectin type III"/>
    <property type="match status" value="1"/>
</dbReference>
<name>A0A8T0A7T5_SILME</name>